<dbReference type="EMBL" id="UYRU01007238">
    <property type="protein sequence ID" value="VDK40932.1"/>
    <property type="molecule type" value="Genomic_DNA"/>
</dbReference>
<accession>A0A3P6PUI3</accession>
<protein>
    <submittedName>
        <fullName evidence="2">Uncharacterized protein</fullName>
    </submittedName>
</protein>
<name>A0A3P6PUI3_DIBLA</name>
<organism evidence="2 3">
    <name type="scientific">Dibothriocephalus latus</name>
    <name type="common">Fish tapeworm</name>
    <name type="synonym">Diphyllobothrium latum</name>
    <dbReference type="NCBI Taxonomy" id="60516"/>
    <lineage>
        <taxon>Eukaryota</taxon>
        <taxon>Metazoa</taxon>
        <taxon>Spiralia</taxon>
        <taxon>Lophotrochozoa</taxon>
        <taxon>Platyhelminthes</taxon>
        <taxon>Cestoda</taxon>
        <taxon>Eucestoda</taxon>
        <taxon>Diphyllobothriidea</taxon>
        <taxon>Diphyllobothriidae</taxon>
        <taxon>Dibothriocephalus</taxon>
    </lineage>
</organism>
<sequence>MGNSSYAADLEHEDFSRFLSRARFEHVPSSFRDRALQCNLGLISSDGFESLCTPSVLELRNFASSDLFAELDSGEALKFTKWFVETYRLPEFVSWNFVDSDPRFSNLYQPFNDADGKMTRSTACNTVNLAPFNAEVGIQVVLDNVVQEPFEPSRTDEYGSRDYASGRRYNIQLQSNEIHKLEELTVDRDISPKSALRSSNLSTLTTCMWEPDLVMDNYSVNKLDEIDGGGLETSRGVKEHEQDPGRTIKIPINTNRNFPEMFFHSEKTATQTEVPNTQVTNGVKHGDLSVHAPIADSSQPVTDYEALSNSSNETNRGKEPTFW</sequence>
<evidence type="ECO:0000313" key="2">
    <source>
        <dbReference type="EMBL" id="VDK40932.1"/>
    </source>
</evidence>
<evidence type="ECO:0000313" key="3">
    <source>
        <dbReference type="Proteomes" id="UP000281553"/>
    </source>
</evidence>
<feature type="compositionally biased region" description="Polar residues" evidence="1">
    <location>
        <begin position="296"/>
        <end position="314"/>
    </location>
</feature>
<proteinExistence type="predicted"/>
<keyword evidence="3" id="KW-1185">Reference proteome</keyword>
<evidence type="ECO:0000256" key="1">
    <source>
        <dbReference type="SAM" id="MobiDB-lite"/>
    </source>
</evidence>
<gene>
    <name evidence="2" type="ORF">DILT_LOCUS1189</name>
</gene>
<dbReference type="Proteomes" id="UP000281553">
    <property type="component" value="Unassembled WGS sequence"/>
</dbReference>
<reference evidence="2 3" key="1">
    <citation type="submission" date="2018-11" db="EMBL/GenBank/DDBJ databases">
        <authorList>
            <consortium name="Pathogen Informatics"/>
        </authorList>
    </citation>
    <scope>NUCLEOTIDE SEQUENCE [LARGE SCALE GENOMIC DNA]</scope>
</reference>
<dbReference type="AlphaFoldDB" id="A0A3P6PUI3"/>
<feature type="region of interest" description="Disordered" evidence="1">
    <location>
        <begin position="294"/>
        <end position="323"/>
    </location>
</feature>